<keyword evidence="5" id="KW-0067">ATP-binding</keyword>
<dbReference type="GO" id="GO:0016787">
    <property type="term" value="F:hydrolase activity"/>
    <property type="evidence" value="ECO:0007669"/>
    <property type="project" value="UniProtKB-KW"/>
</dbReference>
<dbReference type="EC" id="3.6.4.13" evidence="1"/>
<keyword evidence="10" id="KW-1185">Reference proteome</keyword>
<dbReference type="GO" id="GO:0003724">
    <property type="term" value="F:RNA helicase activity"/>
    <property type="evidence" value="ECO:0007669"/>
    <property type="project" value="UniProtKB-EC"/>
</dbReference>
<dbReference type="SUPFAM" id="SSF52540">
    <property type="entry name" value="P-loop containing nucleoside triphosphate hydrolases"/>
    <property type="match status" value="1"/>
</dbReference>
<evidence type="ECO:0000313" key="10">
    <source>
        <dbReference type="Proteomes" id="UP001370490"/>
    </source>
</evidence>
<feature type="domain" description="Helicase C-terminal" evidence="8">
    <location>
        <begin position="41"/>
        <end position="204"/>
    </location>
</feature>
<evidence type="ECO:0000256" key="6">
    <source>
        <dbReference type="ARBA" id="ARBA00022884"/>
    </source>
</evidence>
<name>A0AAN8VJI8_9MAGN</name>
<comment type="catalytic activity">
    <reaction evidence="7">
        <text>ATP + H2O = ADP + phosphate + H(+)</text>
        <dbReference type="Rhea" id="RHEA:13065"/>
        <dbReference type="ChEBI" id="CHEBI:15377"/>
        <dbReference type="ChEBI" id="CHEBI:15378"/>
        <dbReference type="ChEBI" id="CHEBI:30616"/>
        <dbReference type="ChEBI" id="CHEBI:43474"/>
        <dbReference type="ChEBI" id="CHEBI:456216"/>
        <dbReference type="EC" id="3.6.4.13"/>
    </reaction>
</comment>
<dbReference type="GO" id="GO:0003723">
    <property type="term" value="F:RNA binding"/>
    <property type="evidence" value="ECO:0007669"/>
    <property type="project" value="UniProtKB-KW"/>
</dbReference>
<dbReference type="PANTHER" id="PTHR47958">
    <property type="entry name" value="ATP-DEPENDENT RNA HELICASE DBP3"/>
    <property type="match status" value="1"/>
</dbReference>
<evidence type="ECO:0000256" key="7">
    <source>
        <dbReference type="ARBA" id="ARBA00047984"/>
    </source>
</evidence>
<evidence type="ECO:0000256" key="1">
    <source>
        <dbReference type="ARBA" id="ARBA00012552"/>
    </source>
</evidence>
<evidence type="ECO:0000256" key="3">
    <source>
        <dbReference type="ARBA" id="ARBA00022801"/>
    </source>
</evidence>
<dbReference type="AlphaFoldDB" id="A0AAN8VJI8"/>
<dbReference type="InterPro" id="IPR027417">
    <property type="entry name" value="P-loop_NTPase"/>
</dbReference>
<evidence type="ECO:0000256" key="5">
    <source>
        <dbReference type="ARBA" id="ARBA00022840"/>
    </source>
</evidence>
<dbReference type="CDD" id="cd18787">
    <property type="entry name" value="SF2_C_DEAD"/>
    <property type="match status" value="1"/>
</dbReference>
<dbReference type="Proteomes" id="UP001370490">
    <property type="component" value="Unassembled WGS sequence"/>
</dbReference>
<protein>
    <recommendedName>
        <fullName evidence="1">RNA helicase</fullName>
        <ecNumber evidence="1">3.6.4.13</ecNumber>
    </recommendedName>
</protein>
<evidence type="ECO:0000256" key="4">
    <source>
        <dbReference type="ARBA" id="ARBA00022806"/>
    </source>
</evidence>
<reference evidence="9 10" key="1">
    <citation type="submission" date="2023-12" db="EMBL/GenBank/DDBJ databases">
        <title>A high-quality genome assembly for Dillenia turbinata (Dilleniales).</title>
        <authorList>
            <person name="Chanderbali A."/>
        </authorList>
    </citation>
    <scope>NUCLEOTIDE SEQUENCE [LARGE SCALE GENOMIC DNA]</scope>
    <source>
        <strain evidence="9">LSX21</strain>
        <tissue evidence="9">Leaf</tissue>
    </source>
</reference>
<evidence type="ECO:0000259" key="8">
    <source>
        <dbReference type="PROSITE" id="PS51194"/>
    </source>
</evidence>
<keyword evidence="6" id="KW-0694">RNA-binding</keyword>
<gene>
    <name evidence="9" type="ORF">RJ641_007088</name>
</gene>
<dbReference type="GO" id="GO:0005524">
    <property type="term" value="F:ATP binding"/>
    <property type="evidence" value="ECO:0007669"/>
    <property type="project" value="UniProtKB-KW"/>
</dbReference>
<dbReference type="SMART" id="SM00490">
    <property type="entry name" value="HELICc"/>
    <property type="match status" value="1"/>
</dbReference>
<dbReference type="PROSITE" id="PS51194">
    <property type="entry name" value="HELICASE_CTER"/>
    <property type="match status" value="1"/>
</dbReference>
<dbReference type="FunFam" id="3.40.50.300:FF:000031">
    <property type="entry name" value="Eukaryotic initiation factor 4A-III"/>
    <property type="match status" value="1"/>
</dbReference>
<keyword evidence="4 9" id="KW-0347">Helicase</keyword>
<dbReference type="EMBL" id="JBAMMX010000014">
    <property type="protein sequence ID" value="KAK6928497.1"/>
    <property type="molecule type" value="Genomic_DNA"/>
</dbReference>
<sequence>MGVQTGVFSATMPPEALEITRKFMSKPVRILVKQDELTLEGIKQFYVKVEQEEWKLETLCDLYETLAITQNVIFVNTRHKVDRLTDKMRGRDHTVSATHGDMDQNTRDIFMREFCSGSSRVLITIDILARCINVQQVSLVINYDLPIQPEENYLHRIARSGRLGRKGVAINFVTKDDERMLFDIQKFYNVVKQERTCGSLRKALPVPLSPSG</sequence>
<evidence type="ECO:0000256" key="2">
    <source>
        <dbReference type="ARBA" id="ARBA00022741"/>
    </source>
</evidence>
<proteinExistence type="predicted"/>
<evidence type="ECO:0000313" key="9">
    <source>
        <dbReference type="EMBL" id="KAK6928497.1"/>
    </source>
</evidence>
<dbReference type="Pfam" id="PF00271">
    <property type="entry name" value="Helicase_C"/>
    <property type="match status" value="1"/>
</dbReference>
<organism evidence="9 10">
    <name type="scientific">Dillenia turbinata</name>
    <dbReference type="NCBI Taxonomy" id="194707"/>
    <lineage>
        <taxon>Eukaryota</taxon>
        <taxon>Viridiplantae</taxon>
        <taxon>Streptophyta</taxon>
        <taxon>Embryophyta</taxon>
        <taxon>Tracheophyta</taxon>
        <taxon>Spermatophyta</taxon>
        <taxon>Magnoliopsida</taxon>
        <taxon>eudicotyledons</taxon>
        <taxon>Gunneridae</taxon>
        <taxon>Pentapetalae</taxon>
        <taxon>Dilleniales</taxon>
        <taxon>Dilleniaceae</taxon>
        <taxon>Dillenia</taxon>
    </lineage>
</organism>
<comment type="caution">
    <text evidence="9">The sequence shown here is derived from an EMBL/GenBank/DDBJ whole genome shotgun (WGS) entry which is preliminary data.</text>
</comment>
<keyword evidence="2" id="KW-0547">Nucleotide-binding</keyword>
<dbReference type="InterPro" id="IPR001650">
    <property type="entry name" value="Helicase_C-like"/>
</dbReference>
<dbReference type="Gene3D" id="3.40.50.300">
    <property type="entry name" value="P-loop containing nucleotide triphosphate hydrolases"/>
    <property type="match status" value="2"/>
</dbReference>
<accession>A0AAN8VJI8</accession>
<keyword evidence="3" id="KW-0378">Hydrolase</keyword>